<evidence type="ECO:0000313" key="4">
    <source>
        <dbReference type="EMBL" id="RQD74478.1"/>
    </source>
</evidence>
<proteinExistence type="predicted"/>
<dbReference type="InterPro" id="IPR051128">
    <property type="entry name" value="EgtD_Methyltrsf_superfamily"/>
</dbReference>
<dbReference type="InterPro" id="IPR019257">
    <property type="entry name" value="MeTrfase_dom"/>
</dbReference>
<name>A0A424YBU2_9FIRM</name>
<dbReference type="SUPFAM" id="SSF53335">
    <property type="entry name" value="S-adenosyl-L-methionine-dependent methyltransferases"/>
    <property type="match status" value="1"/>
</dbReference>
<sequence>MKIDNLLPEIGKKEVIKKILAGLTCENKYISSMFFYDEVGSKLFEKITRLPEYYIPRIEKSLIRNAATYLNDCGWLQNVNIVEYGCGDCSKISILFESISTKNLKTISYTPVDVSHSAILESANILLNEFCGLRINIVLADFVKQVGLIPGAGRRIFCLFGSTLGNLTREQALQFCRNLARTMGPDNYFLLGLDMVKTRDILFKAYNDSLNVTSEFNRNILNVVNKLTGTDFDPRSFEHLAFFNEEKARIEMHLRAKKDIDTYSPYSSKKITIKKGETIHTENSHKFTNEHIKELANTAGFEIQEIFTDEHNWFSLVLFTRNNQELPHHV</sequence>
<dbReference type="GO" id="GO:0032259">
    <property type="term" value="P:methylation"/>
    <property type="evidence" value="ECO:0007669"/>
    <property type="project" value="UniProtKB-KW"/>
</dbReference>
<evidence type="ECO:0000313" key="5">
    <source>
        <dbReference type="Proteomes" id="UP000285138"/>
    </source>
</evidence>
<dbReference type="EMBL" id="QZAA01000202">
    <property type="protein sequence ID" value="RQD74478.1"/>
    <property type="molecule type" value="Genomic_DNA"/>
</dbReference>
<dbReference type="PANTHER" id="PTHR43397:SF1">
    <property type="entry name" value="ERGOTHIONEINE BIOSYNTHESIS PROTEIN 1"/>
    <property type="match status" value="1"/>
</dbReference>
<dbReference type="EC" id="2.1.1.44" evidence="4"/>
<organism evidence="4 5">
    <name type="scientific">Candidatus Syntrophonatronum acetioxidans</name>
    <dbReference type="NCBI Taxonomy" id="1795816"/>
    <lineage>
        <taxon>Bacteria</taxon>
        <taxon>Bacillati</taxon>
        <taxon>Bacillota</taxon>
        <taxon>Clostridia</taxon>
        <taxon>Eubacteriales</taxon>
        <taxon>Syntrophomonadaceae</taxon>
        <taxon>Candidatus Syntrophonatronum</taxon>
    </lineage>
</organism>
<dbReference type="GO" id="GO:0052706">
    <property type="term" value="F:L-histidine N(alpha)-methyltransferase activity"/>
    <property type="evidence" value="ECO:0007669"/>
    <property type="project" value="UniProtKB-EC"/>
</dbReference>
<dbReference type="NCBIfam" id="TIGR03438">
    <property type="entry name" value="egtD_ergothio"/>
    <property type="match status" value="1"/>
</dbReference>
<keyword evidence="1 4" id="KW-0489">Methyltransferase</keyword>
<evidence type="ECO:0000259" key="3">
    <source>
        <dbReference type="Pfam" id="PF10017"/>
    </source>
</evidence>
<keyword evidence="2 4" id="KW-0808">Transferase</keyword>
<accession>A0A424YBU2</accession>
<dbReference type="Gene3D" id="3.40.50.150">
    <property type="entry name" value="Vaccinia Virus protein VP39"/>
    <property type="match status" value="1"/>
</dbReference>
<comment type="caution">
    <text evidence="4">The sequence shown here is derived from an EMBL/GenBank/DDBJ whole genome shotgun (WGS) entry which is preliminary data.</text>
</comment>
<evidence type="ECO:0000256" key="1">
    <source>
        <dbReference type="ARBA" id="ARBA00022603"/>
    </source>
</evidence>
<dbReference type="AlphaFoldDB" id="A0A424YBU2"/>
<protein>
    <submittedName>
        <fullName evidence="4">L-histidine N(Alpha)-methyltransferase</fullName>
        <ecNumber evidence="4">2.1.1.44</ecNumber>
    </submittedName>
</protein>
<gene>
    <name evidence="4" type="primary">egtD</name>
    <name evidence="4" type="ORF">D5R97_07785</name>
</gene>
<dbReference type="Pfam" id="PF10017">
    <property type="entry name" value="Methyltransf_33"/>
    <property type="match status" value="1"/>
</dbReference>
<dbReference type="InterPro" id="IPR035094">
    <property type="entry name" value="EgtD"/>
</dbReference>
<feature type="domain" description="Histidine-specific methyltransferase SAM-dependent" evidence="3">
    <location>
        <begin position="17"/>
        <end position="320"/>
    </location>
</feature>
<dbReference type="Proteomes" id="UP000285138">
    <property type="component" value="Unassembled WGS sequence"/>
</dbReference>
<reference evidence="4 5" key="1">
    <citation type="submission" date="2018-08" db="EMBL/GenBank/DDBJ databases">
        <title>The metabolism and importance of syntrophic acetate oxidation coupled to methane or sulfide production in haloalkaline environments.</title>
        <authorList>
            <person name="Timmers P.H.A."/>
            <person name="Vavourakis C.D."/>
            <person name="Sorokin D.Y."/>
            <person name="Sinninghe Damste J.S."/>
            <person name="Muyzer G."/>
            <person name="Stams A.J.M."/>
            <person name="Plugge C.M."/>
        </authorList>
    </citation>
    <scope>NUCLEOTIDE SEQUENCE [LARGE SCALE GENOMIC DNA]</scope>
    <source>
        <strain evidence="4">MSAO_Bac1</strain>
    </source>
</reference>
<dbReference type="InterPro" id="IPR029063">
    <property type="entry name" value="SAM-dependent_MTases_sf"/>
</dbReference>
<dbReference type="InterPro" id="IPR017804">
    <property type="entry name" value="MeTrfase_EgtD-like"/>
</dbReference>
<dbReference type="PIRSF" id="PIRSF018005">
    <property type="entry name" value="UCP018005"/>
    <property type="match status" value="1"/>
</dbReference>
<evidence type="ECO:0000256" key="2">
    <source>
        <dbReference type="ARBA" id="ARBA00022679"/>
    </source>
</evidence>
<dbReference type="PANTHER" id="PTHR43397">
    <property type="entry name" value="ERGOTHIONEINE BIOSYNTHESIS PROTEIN 1"/>
    <property type="match status" value="1"/>
</dbReference>